<evidence type="ECO:0000313" key="2">
    <source>
        <dbReference type="Proteomes" id="UP000054695"/>
    </source>
</evidence>
<protein>
    <submittedName>
        <fullName evidence="1">Uncharacterized protein</fullName>
    </submittedName>
</protein>
<reference evidence="1 2" key="1">
    <citation type="submission" date="2015-11" db="EMBL/GenBank/DDBJ databases">
        <title>Genomic analysis of 38 Legionella species identifies large and diverse effector repertoires.</title>
        <authorList>
            <person name="Burstein D."/>
            <person name="Amaro F."/>
            <person name="Zusman T."/>
            <person name="Lifshitz Z."/>
            <person name="Cohen O."/>
            <person name="Gilbert J.A."/>
            <person name="Pupko T."/>
            <person name="Shuman H.A."/>
            <person name="Segal G."/>
        </authorList>
    </citation>
    <scope>NUCLEOTIDE SEQUENCE [LARGE SCALE GENOMIC DNA]</scope>
    <source>
        <strain evidence="1 2">WIGA</strain>
    </source>
</reference>
<dbReference type="STRING" id="447.Lboz_0626"/>
<sequence>MTENLCFLKVSLSSYSYLLFYANFSFNSVNQRMHILFLKLVLCYKKEHINFFTVIK</sequence>
<keyword evidence="2" id="KW-1185">Reference proteome</keyword>
<accession>A0A0W0RYQ0</accession>
<dbReference type="Proteomes" id="UP000054695">
    <property type="component" value="Unassembled WGS sequence"/>
</dbReference>
<gene>
    <name evidence="1" type="ORF">Lboz_0626</name>
</gene>
<evidence type="ECO:0000313" key="1">
    <source>
        <dbReference type="EMBL" id="KTC76290.1"/>
    </source>
</evidence>
<comment type="caution">
    <text evidence="1">The sequence shown here is derived from an EMBL/GenBank/DDBJ whole genome shotgun (WGS) entry which is preliminary data.</text>
</comment>
<organism evidence="1 2">
    <name type="scientific">Legionella bozemanae</name>
    <name type="common">Fluoribacter bozemanae</name>
    <dbReference type="NCBI Taxonomy" id="447"/>
    <lineage>
        <taxon>Bacteria</taxon>
        <taxon>Pseudomonadati</taxon>
        <taxon>Pseudomonadota</taxon>
        <taxon>Gammaproteobacteria</taxon>
        <taxon>Legionellales</taxon>
        <taxon>Legionellaceae</taxon>
        <taxon>Legionella</taxon>
    </lineage>
</organism>
<dbReference type="AlphaFoldDB" id="A0A0W0RYQ0"/>
<dbReference type="PATRIC" id="fig|447.4.peg.672"/>
<proteinExistence type="predicted"/>
<dbReference type="EMBL" id="LNXU01000005">
    <property type="protein sequence ID" value="KTC76290.1"/>
    <property type="molecule type" value="Genomic_DNA"/>
</dbReference>
<name>A0A0W0RYQ0_LEGBO</name>